<reference evidence="3" key="1">
    <citation type="submission" date="2021-06" db="EMBL/GenBank/DDBJ databases">
        <authorList>
            <person name="Kallberg Y."/>
            <person name="Tangrot J."/>
            <person name="Rosling A."/>
        </authorList>
    </citation>
    <scope>NUCLEOTIDE SEQUENCE</scope>
    <source>
        <strain evidence="3">CL551</strain>
    </source>
</reference>
<dbReference type="Gene3D" id="1.10.472.30">
    <property type="entry name" value="Transcription elongation factor S-II, central domain"/>
    <property type="match status" value="1"/>
</dbReference>
<dbReference type="PANTHER" id="PTHR28125">
    <property type="entry name" value="MEIOTIC EXPRESSION UP-REGULATED PROTEIN 26"/>
    <property type="match status" value="1"/>
</dbReference>
<accession>A0A9N9A2T9</accession>
<dbReference type="PROSITE" id="PS51321">
    <property type="entry name" value="TFIIS_CENTRAL"/>
    <property type="match status" value="1"/>
</dbReference>
<feature type="compositionally biased region" description="Polar residues" evidence="1">
    <location>
        <begin position="129"/>
        <end position="146"/>
    </location>
</feature>
<dbReference type="AlphaFoldDB" id="A0A9N9A2T9"/>
<sequence length="908" mass="103158">MSLKLNQKMLVRESNSPESCHSPDSLATHSPQSNSSQIEPFPTTLPTPPHSLGSSNITNTSLTDKEENACASTEQTQVDDASTSLLSSKVITPENQVQRENFDEYFAKEDLAYSTHDHFQGGSGGFENPNHSSLDQRSNSSGSENYYCSEERSSTYVQDFHSFTTPNGDNREELSETRSTDPLHYLLNENNGNCFGTSSSSVRSDFEQGAYIFHNEHNRISSEWHSDIVTRGSEVSNSIKHEISNVNSTRNNLYGKDQAPILPRPIPTTTSYGAIDTYLSNNEDGQNFGSRSLYSESMFQSWQQTQLRPAQSEASDYHQQDTLTSLDQQSNSKFEEVCDDVEECTDETSNQTSFPLGIKTTINPLSSFPSFMEPSRPNIQHLTCCDDPCCKETCGYDNHSWNTNDNSNYATLVQYQPPPLVEHVKSRTDVPVIRWNENLTNQENLSLPQISSNNIYIHAQSHKRAIQDDFFANIPYEESNTSSYLLPTASNIRKKSTNDIFRKHMTNNDPASIIVSEDGDSDDMLMSMTPAVGFARQDAIIQVQEKYEPYQLQPKIDLNDNIPETPEPPFDLNDQRPDSRPRRQKLKYPGDMYTPQWVRYAGHSKEGYCDNCKPGKWLQLKNSAYWYHKQFYHGISSVSGKRFVPPLETRTFETGDCTEGLCHQCSQWVPISTNMITLSIYSQTTCPNKRTSILLPSKRKFIQVQQLILRIRYWDSEPYPSINKVPITLKDIEIDCPHRIDTGSPHRDRAVKLIYNALIKAVPDANNVRKIDILILASSIEHNIFRNFRCIADRHYKDKVRSRVFNLADTKNPEFVKKVISGEIRPERVAIMTPDDMASSEVRRKNAIERKRRAQQIIRHEPDLVPLKLEGDGSLGGAMFGCGQTVWVTREHARKFADYVANDNGNDR</sequence>
<proteinExistence type="predicted"/>
<dbReference type="SUPFAM" id="SSF46942">
    <property type="entry name" value="Elongation factor TFIIS domain 2"/>
    <property type="match status" value="1"/>
</dbReference>
<dbReference type="OrthoDB" id="5595379at2759"/>
<dbReference type="InterPro" id="IPR036575">
    <property type="entry name" value="TFIIS_cen_dom_sf"/>
</dbReference>
<evidence type="ECO:0000313" key="4">
    <source>
        <dbReference type="Proteomes" id="UP000789342"/>
    </source>
</evidence>
<evidence type="ECO:0000313" key="3">
    <source>
        <dbReference type="EMBL" id="CAG8514927.1"/>
    </source>
</evidence>
<dbReference type="PANTHER" id="PTHR28125:SF3">
    <property type="entry name" value="TRANSCRIPTION REGULATOR RUA1 C-TERMINAL DOMAIN-CONTAINING PROTEIN"/>
    <property type="match status" value="1"/>
</dbReference>
<dbReference type="GO" id="GO:0006351">
    <property type="term" value="P:DNA-templated transcription"/>
    <property type="evidence" value="ECO:0007669"/>
    <property type="project" value="InterPro"/>
</dbReference>
<evidence type="ECO:0000256" key="1">
    <source>
        <dbReference type="SAM" id="MobiDB-lite"/>
    </source>
</evidence>
<dbReference type="Pfam" id="PF14616">
    <property type="entry name" value="Rua1_C"/>
    <property type="match status" value="1"/>
</dbReference>
<dbReference type="Pfam" id="PF07500">
    <property type="entry name" value="TFIIS_M"/>
    <property type="match status" value="1"/>
</dbReference>
<dbReference type="InterPro" id="IPR003618">
    <property type="entry name" value="TFIIS_cen_dom"/>
</dbReference>
<feature type="compositionally biased region" description="Polar residues" evidence="1">
    <location>
        <begin position="52"/>
        <end position="62"/>
    </location>
</feature>
<comment type="caution">
    <text evidence="3">The sequence shown here is derived from an EMBL/GenBank/DDBJ whole genome shotgun (WGS) entry which is preliminary data.</text>
</comment>
<evidence type="ECO:0000259" key="2">
    <source>
        <dbReference type="PROSITE" id="PS51321"/>
    </source>
</evidence>
<feature type="region of interest" description="Disordered" evidence="1">
    <location>
        <begin position="554"/>
        <end position="588"/>
    </location>
</feature>
<feature type="region of interest" description="Disordered" evidence="1">
    <location>
        <begin position="116"/>
        <end position="146"/>
    </location>
</feature>
<feature type="compositionally biased region" description="Polar residues" evidence="1">
    <location>
        <begin position="70"/>
        <end position="82"/>
    </location>
</feature>
<dbReference type="Proteomes" id="UP000789342">
    <property type="component" value="Unassembled WGS sequence"/>
</dbReference>
<organism evidence="3 4">
    <name type="scientific">Acaulospora morrowiae</name>
    <dbReference type="NCBI Taxonomy" id="94023"/>
    <lineage>
        <taxon>Eukaryota</taxon>
        <taxon>Fungi</taxon>
        <taxon>Fungi incertae sedis</taxon>
        <taxon>Mucoromycota</taxon>
        <taxon>Glomeromycotina</taxon>
        <taxon>Glomeromycetes</taxon>
        <taxon>Diversisporales</taxon>
        <taxon>Acaulosporaceae</taxon>
        <taxon>Acaulospora</taxon>
    </lineage>
</organism>
<feature type="compositionally biased region" description="Polar residues" evidence="1">
    <location>
        <begin position="25"/>
        <end position="38"/>
    </location>
</feature>
<feature type="region of interest" description="Disordered" evidence="1">
    <location>
        <begin position="1"/>
        <end position="82"/>
    </location>
</feature>
<dbReference type="EMBL" id="CAJVPV010001996">
    <property type="protein sequence ID" value="CAG8514927.1"/>
    <property type="molecule type" value="Genomic_DNA"/>
</dbReference>
<dbReference type="SMART" id="SM00510">
    <property type="entry name" value="TFS2M"/>
    <property type="match status" value="1"/>
</dbReference>
<protein>
    <submittedName>
        <fullName evidence="3">9685_t:CDS:1</fullName>
    </submittedName>
</protein>
<feature type="domain" description="TFIIS central" evidence="2">
    <location>
        <begin position="746"/>
        <end position="865"/>
    </location>
</feature>
<name>A0A9N9A2T9_9GLOM</name>
<gene>
    <name evidence="3" type="ORF">AMORRO_LOCUS3915</name>
</gene>
<dbReference type="InterPro" id="IPR028012">
    <property type="entry name" value="Rua1_C"/>
</dbReference>
<keyword evidence="4" id="KW-1185">Reference proteome</keyword>